<evidence type="ECO:0000256" key="2">
    <source>
        <dbReference type="ARBA" id="ARBA00023239"/>
    </source>
</evidence>
<dbReference type="InterPro" id="IPR013785">
    <property type="entry name" value="Aldolase_TIM"/>
</dbReference>
<keyword evidence="3 4" id="KW-0704">Schiff base</keyword>
<feature type="binding site" evidence="4">
    <location>
        <position position="217"/>
    </location>
    <ligand>
        <name>3-dehydroquinate</name>
        <dbReference type="ChEBI" id="CHEBI:32364"/>
    </ligand>
</feature>
<comment type="caution">
    <text evidence="6">The sequence shown here is derived from an EMBL/GenBank/DDBJ whole genome shotgun (WGS) entry which is preliminary data.</text>
</comment>
<keyword evidence="2 4" id="KW-0456">Lyase</keyword>
<dbReference type="CDD" id="cd00502">
    <property type="entry name" value="DHQase_I"/>
    <property type="match status" value="1"/>
</dbReference>
<dbReference type="EC" id="4.2.1.10" evidence="4"/>
<proteinExistence type="inferred from homology"/>
<comment type="subunit">
    <text evidence="4">Homodimer.</text>
</comment>
<dbReference type="InterPro" id="IPR050146">
    <property type="entry name" value="Type-I_3-dehydroquinase"/>
</dbReference>
<feature type="active site" description="Schiff-base intermediate with substrate" evidence="4">
    <location>
        <position position="174"/>
    </location>
</feature>
<keyword evidence="4" id="KW-0028">Amino-acid biosynthesis</keyword>
<evidence type="ECO:0000256" key="4">
    <source>
        <dbReference type="HAMAP-Rule" id="MF_00214"/>
    </source>
</evidence>
<comment type="similarity">
    <text evidence="4">Belongs to the type-I 3-dehydroquinase family.</text>
</comment>
<dbReference type="NCBIfam" id="TIGR01093">
    <property type="entry name" value="aroD"/>
    <property type="match status" value="1"/>
</dbReference>
<accession>A0ABP8ESG5</accession>
<dbReference type="Proteomes" id="UP001499841">
    <property type="component" value="Unassembled WGS sequence"/>
</dbReference>
<feature type="binding site" evidence="4">
    <location>
        <position position="240"/>
    </location>
    <ligand>
        <name>3-dehydroquinate</name>
        <dbReference type="ChEBI" id="CHEBI:32364"/>
    </ligand>
</feature>
<dbReference type="SUPFAM" id="SSF51569">
    <property type="entry name" value="Aldolase"/>
    <property type="match status" value="1"/>
</dbReference>
<evidence type="ECO:0000313" key="6">
    <source>
        <dbReference type="EMBL" id="GAA4286762.1"/>
    </source>
</evidence>
<dbReference type="Gene3D" id="3.20.20.70">
    <property type="entry name" value="Aldolase class I"/>
    <property type="match status" value="1"/>
</dbReference>
<dbReference type="InterPro" id="IPR001381">
    <property type="entry name" value="DHquinase_I"/>
</dbReference>
<evidence type="ECO:0000256" key="1">
    <source>
        <dbReference type="ARBA" id="ARBA00001864"/>
    </source>
</evidence>
<protein>
    <recommendedName>
        <fullName evidence="4">3-dehydroquinate dehydratase</fullName>
        <shortName evidence="4">3-dehydroquinase</shortName>
        <ecNumber evidence="4">4.2.1.10</ecNumber>
    </recommendedName>
    <alternativeName>
        <fullName evidence="4">Type I DHQase</fullName>
    </alternativeName>
    <alternativeName>
        <fullName evidence="4">Type I dehydroquinase</fullName>
        <shortName evidence="4">DHQ1</shortName>
    </alternativeName>
</protein>
<keyword evidence="7" id="KW-1185">Reference proteome</keyword>
<dbReference type="HAMAP" id="MF_00214">
    <property type="entry name" value="AroD"/>
    <property type="match status" value="1"/>
</dbReference>
<evidence type="ECO:0000256" key="5">
    <source>
        <dbReference type="SAM" id="MobiDB-lite"/>
    </source>
</evidence>
<feature type="binding site" evidence="4">
    <location>
        <begin position="51"/>
        <end position="53"/>
    </location>
    <ligand>
        <name>3-dehydroquinate</name>
        <dbReference type="ChEBI" id="CHEBI:32364"/>
    </ligand>
</feature>
<reference evidence="7" key="1">
    <citation type="journal article" date="2019" name="Int. J. Syst. Evol. Microbiol.">
        <title>The Global Catalogue of Microorganisms (GCM) 10K type strain sequencing project: providing services to taxonomists for standard genome sequencing and annotation.</title>
        <authorList>
            <consortium name="The Broad Institute Genomics Platform"/>
            <consortium name="The Broad Institute Genome Sequencing Center for Infectious Disease"/>
            <person name="Wu L."/>
            <person name="Ma J."/>
        </authorList>
    </citation>
    <scope>NUCLEOTIDE SEQUENCE [LARGE SCALE GENOMIC DNA]</scope>
    <source>
        <strain evidence="7">JCM 17459</strain>
    </source>
</reference>
<feature type="active site" description="Proton donor/acceptor" evidence="4">
    <location>
        <position position="147"/>
    </location>
</feature>
<feature type="binding site" evidence="4">
    <location>
        <position position="236"/>
    </location>
    <ligand>
        <name>3-dehydroquinate</name>
        <dbReference type="ChEBI" id="CHEBI:32364"/>
    </ligand>
</feature>
<gene>
    <name evidence="4 6" type="primary">aroD</name>
    <name evidence="6" type="ORF">GCM10022262_11210</name>
</gene>
<dbReference type="RefSeq" id="WP_345038616.1">
    <property type="nucleotide sequence ID" value="NZ_BAABBA010000004.1"/>
</dbReference>
<dbReference type="PANTHER" id="PTHR43699:SF1">
    <property type="entry name" value="3-DEHYDROQUINATE DEHYDRATASE"/>
    <property type="match status" value="1"/>
</dbReference>
<dbReference type="PANTHER" id="PTHR43699">
    <property type="entry name" value="3-DEHYDROQUINATE DEHYDRATASE"/>
    <property type="match status" value="1"/>
</dbReference>
<organism evidence="6 7">
    <name type="scientific">Georgenia daeguensis</name>
    <dbReference type="NCBI Taxonomy" id="908355"/>
    <lineage>
        <taxon>Bacteria</taxon>
        <taxon>Bacillati</taxon>
        <taxon>Actinomycetota</taxon>
        <taxon>Actinomycetes</taxon>
        <taxon>Micrococcales</taxon>
        <taxon>Bogoriellaceae</taxon>
        <taxon>Georgenia</taxon>
    </lineage>
</organism>
<feature type="region of interest" description="Disordered" evidence="5">
    <location>
        <begin position="258"/>
        <end position="280"/>
    </location>
</feature>
<dbReference type="Pfam" id="PF01487">
    <property type="entry name" value="DHquinase_I"/>
    <property type="match status" value="1"/>
</dbReference>
<comment type="caution">
    <text evidence="4">Lacks conserved residue(s) required for the propagation of feature annotation.</text>
</comment>
<keyword evidence="4" id="KW-0057">Aromatic amino acid biosynthesis</keyword>
<feature type="binding site" evidence="4">
    <location>
        <position position="87"/>
    </location>
    <ligand>
        <name>3-dehydroquinate</name>
        <dbReference type="ChEBI" id="CHEBI:32364"/>
    </ligand>
</feature>
<evidence type="ECO:0000313" key="7">
    <source>
        <dbReference type="Proteomes" id="UP001499841"/>
    </source>
</evidence>
<comment type="pathway">
    <text evidence="4">Metabolic intermediate biosynthesis; chorismate biosynthesis; chorismate from D-erythrose 4-phosphate and phosphoenolpyruvate: step 3/7.</text>
</comment>
<evidence type="ECO:0000256" key="3">
    <source>
        <dbReference type="ARBA" id="ARBA00023270"/>
    </source>
</evidence>
<name>A0ABP8ESG5_9MICO</name>
<dbReference type="EMBL" id="BAABBA010000004">
    <property type="protein sequence ID" value="GAA4286762.1"/>
    <property type="molecule type" value="Genomic_DNA"/>
</dbReference>
<comment type="catalytic activity">
    <reaction evidence="1 4">
        <text>3-dehydroquinate = 3-dehydroshikimate + H2O</text>
        <dbReference type="Rhea" id="RHEA:21096"/>
        <dbReference type="ChEBI" id="CHEBI:15377"/>
        <dbReference type="ChEBI" id="CHEBI:16630"/>
        <dbReference type="ChEBI" id="CHEBI:32364"/>
        <dbReference type="EC" id="4.2.1.10"/>
    </reaction>
</comment>
<sequence>MSSSTVRTVSIGDVTIGGGIPAVIVPVLGASVAELQEEVAGLGRHRADVVEWRVDHFATLTDTPAVVATAHELSRLLSATPLLVTCRTSAEGGAAELEPGAYRDLLAALAASGAVDLLDVEYLRGDVAGAVVETAHRHAVPVIASNHDFTATPPAHEIVARLCAMQDLGADVAKMAVMPRNLADVLALLDATRVMSEEHARVPIVTMAMGPLGAVSRIAGHLFGSAATFAAAGTASAPGQLDVDDVRTVLEILERAGARPVPDDAAPAPHSAAHVPDAGA</sequence>
<comment type="function">
    <text evidence="4">Involved in the third step of the chorismate pathway, which leads to the biosynthesis of aromatic amino acids. Catalyzes the cis-dehydration of 3-dehydroquinate (DHQ) and introduces the first double bond of the aromatic ring to yield 3-dehydroshikimate.</text>
</comment>